<dbReference type="Gene3D" id="1.10.510.10">
    <property type="entry name" value="Transferase(Phosphotransferase) domain 1"/>
    <property type="match status" value="1"/>
</dbReference>
<keyword evidence="6 9" id="KW-0547">Nucleotide-binding</keyword>
<dbReference type="FunFam" id="1.10.510.10:FF:000031">
    <property type="entry name" value="Mitogen-activated protein kinase kinase kinase kinase"/>
    <property type="match status" value="1"/>
</dbReference>
<evidence type="ECO:0000256" key="5">
    <source>
        <dbReference type="ARBA" id="ARBA00022679"/>
    </source>
</evidence>
<reference evidence="17" key="1">
    <citation type="submission" date="2025-08" db="UniProtKB">
        <authorList>
            <consortium name="RefSeq"/>
        </authorList>
    </citation>
    <scope>IDENTIFICATION</scope>
    <source>
        <tissue evidence="17">White muscle</tissue>
    </source>
</reference>
<comment type="similarity">
    <text evidence="2 9">Belongs to the protein kinase superfamily. STE Ser/Thr protein kinase family. STE20 subfamily.</text>
</comment>
<dbReference type="SMART" id="SM00220">
    <property type="entry name" value="S_TKc"/>
    <property type="match status" value="1"/>
</dbReference>
<organism evidence="16 17">
    <name type="scientific">Salvelinus namaycush</name>
    <name type="common">Lake trout</name>
    <name type="synonym">Salmo namaycush</name>
    <dbReference type="NCBI Taxonomy" id="8040"/>
    <lineage>
        <taxon>Eukaryota</taxon>
        <taxon>Metazoa</taxon>
        <taxon>Chordata</taxon>
        <taxon>Craniata</taxon>
        <taxon>Vertebrata</taxon>
        <taxon>Euteleostomi</taxon>
        <taxon>Actinopterygii</taxon>
        <taxon>Neopterygii</taxon>
        <taxon>Teleostei</taxon>
        <taxon>Protacanthopterygii</taxon>
        <taxon>Salmoniformes</taxon>
        <taxon>Salmonidae</taxon>
        <taxon>Salmoninae</taxon>
        <taxon>Salvelinus</taxon>
    </lineage>
</organism>
<feature type="region of interest" description="Disordered" evidence="13">
    <location>
        <begin position="344"/>
        <end position="371"/>
    </location>
</feature>
<keyword evidence="8 9" id="KW-0067">ATP-binding</keyword>
<dbReference type="Pfam" id="PF00780">
    <property type="entry name" value="CNH"/>
    <property type="match status" value="1"/>
</dbReference>
<dbReference type="InterPro" id="IPR017441">
    <property type="entry name" value="Protein_kinase_ATP_BS"/>
</dbReference>
<dbReference type="GO" id="GO:0005737">
    <property type="term" value="C:cytoplasm"/>
    <property type="evidence" value="ECO:0007669"/>
    <property type="project" value="TreeGrafter"/>
</dbReference>
<dbReference type="SMART" id="SM00036">
    <property type="entry name" value="CNH"/>
    <property type="match status" value="1"/>
</dbReference>
<feature type="domain" description="Protein kinase" evidence="14">
    <location>
        <begin position="20"/>
        <end position="277"/>
    </location>
</feature>
<evidence type="ECO:0000259" key="15">
    <source>
        <dbReference type="PROSITE" id="PS50219"/>
    </source>
</evidence>
<feature type="compositionally biased region" description="Acidic residues" evidence="13">
    <location>
        <begin position="360"/>
        <end position="371"/>
    </location>
</feature>
<comment type="cofactor">
    <cofactor evidence="1 9">
        <name>Mg(2+)</name>
        <dbReference type="ChEBI" id="CHEBI:18420"/>
    </cofactor>
</comment>
<dbReference type="InterPro" id="IPR050629">
    <property type="entry name" value="STE20/SPS1-PAK"/>
</dbReference>
<evidence type="ECO:0000256" key="1">
    <source>
        <dbReference type="ARBA" id="ARBA00001946"/>
    </source>
</evidence>
<feature type="binding site" evidence="11">
    <location>
        <begin position="26"/>
        <end position="34"/>
    </location>
    <ligand>
        <name>ATP</name>
        <dbReference type="ChEBI" id="CHEBI:30616"/>
    </ligand>
</feature>
<evidence type="ECO:0000256" key="7">
    <source>
        <dbReference type="ARBA" id="ARBA00022777"/>
    </source>
</evidence>
<name>A0A8U0TWN9_SALNM</name>
<protein>
    <recommendedName>
        <fullName evidence="9">Mitogen-activated protein kinase kinase kinase kinase</fullName>
        <ecNumber evidence="9">2.7.11.1</ecNumber>
    </recommendedName>
</protein>
<dbReference type="PANTHER" id="PTHR48012">
    <property type="entry name" value="STERILE20-LIKE KINASE, ISOFORM B-RELATED"/>
    <property type="match status" value="1"/>
</dbReference>
<dbReference type="PROSITE" id="PS50219">
    <property type="entry name" value="CNH"/>
    <property type="match status" value="1"/>
</dbReference>
<comment type="catalytic activity">
    <reaction evidence="9">
        <text>L-threonyl-[protein] + ATP = O-phospho-L-threonyl-[protein] + ADP + H(+)</text>
        <dbReference type="Rhea" id="RHEA:46608"/>
        <dbReference type="Rhea" id="RHEA-COMP:11060"/>
        <dbReference type="Rhea" id="RHEA-COMP:11605"/>
        <dbReference type="ChEBI" id="CHEBI:15378"/>
        <dbReference type="ChEBI" id="CHEBI:30013"/>
        <dbReference type="ChEBI" id="CHEBI:30616"/>
        <dbReference type="ChEBI" id="CHEBI:61977"/>
        <dbReference type="ChEBI" id="CHEBI:456216"/>
        <dbReference type="EC" id="2.7.11.1"/>
    </reaction>
</comment>
<evidence type="ECO:0000256" key="3">
    <source>
        <dbReference type="ARBA" id="ARBA00022527"/>
    </source>
</evidence>
<feature type="domain" description="CNH" evidence="15">
    <location>
        <begin position="536"/>
        <end position="855"/>
    </location>
</feature>
<evidence type="ECO:0000256" key="4">
    <source>
        <dbReference type="ARBA" id="ARBA00022553"/>
    </source>
</evidence>
<dbReference type="InterPro" id="IPR000719">
    <property type="entry name" value="Prot_kinase_dom"/>
</dbReference>
<keyword evidence="16" id="KW-1185">Reference proteome</keyword>
<dbReference type="PROSITE" id="PS00107">
    <property type="entry name" value="PROTEIN_KINASE_ATP"/>
    <property type="match status" value="1"/>
</dbReference>
<dbReference type="PIRSF" id="PIRSF038172">
    <property type="entry name" value="MAPKKKK"/>
    <property type="match status" value="1"/>
</dbReference>
<feature type="binding site" evidence="11 12">
    <location>
        <position position="49"/>
    </location>
    <ligand>
        <name>ATP</name>
        <dbReference type="ChEBI" id="CHEBI:30616"/>
    </ligand>
</feature>
<accession>A0A8U0TWN9</accession>
<evidence type="ECO:0000313" key="17">
    <source>
        <dbReference type="RefSeq" id="XP_038831969.1"/>
    </source>
</evidence>
<dbReference type="RefSeq" id="XP_038831969.1">
    <property type="nucleotide sequence ID" value="XM_038976041.1"/>
</dbReference>
<evidence type="ECO:0000256" key="8">
    <source>
        <dbReference type="ARBA" id="ARBA00022840"/>
    </source>
</evidence>
<keyword evidence="7 9" id="KW-0418">Kinase</keyword>
<evidence type="ECO:0000256" key="11">
    <source>
        <dbReference type="PIRSR" id="PIRSR038172-2"/>
    </source>
</evidence>
<feature type="compositionally biased region" description="Polar residues" evidence="13">
    <location>
        <begin position="490"/>
        <end position="499"/>
    </location>
</feature>
<dbReference type="PROSITE" id="PS50011">
    <property type="entry name" value="PROTEIN_KINASE_DOM"/>
    <property type="match status" value="1"/>
</dbReference>
<dbReference type="Pfam" id="PF00069">
    <property type="entry name" value="Pkinase"/>
    <property type="match status" value="1"/>
</dbReference>
<dbReference type="GO" id="GO:0005524">
    <property type="term" value="F:ATP binding"/>
    <property type="evidence" value="ECO:0007669"/>
    <property type="project" value="UniProtKB-UniRule"/>
</dbReference>
<evidence type="ECO:0000256" key="6">
    <source>
        <dbReference type="ARBA" id="ARBA00022741"/>
    </source>
</evidence>
<evidence type="ECO:0000313" key="16">
    <source>
        <dbReference type="Proteomes" id="UP000808372"/>
    </source>
</evidence>
<dbReference type="GO" id="GO:0008349">
    <property type="term" value="F:MAP kinase kinase kinase kinase activity"/>
    <property type="evidence" value="ECO:0007669"/>
    <property type="project" value="InterPro"/>
</dbReference>
<evidence type="ECO:0000256" key="13">
    <source>
        <dbReference type="SAM" id="MobiDB-lite"/>
    </source>
</evidence>
<dbReference type="Proteomes" id="UP000808372">
    <property type="component" value="Chromosome 36"/>
</dbReference>
<dbReference type="AlphaFoldDB" id="A0A8U0TWN9"/>
<gene>
    <name evidence="17" type="primary">LOC120030616</name>
</gene>
<dbReference type="PANTHER" id="PTHR48012:SF30">
    <property type="entry name" value="NON-SPECIFIC SERINE_THREONINE PROTEIN KINASE"/>
    <property type="match status" value="1"/>
</dbReference>
<evidence type="ECO:0000256" key="9">
    <source>
        <dbReference type="PIRNR" id="PIRNR038172"/>
    </source>
</evidence>
<keyword evidence="5 9" id="KW-0808">Transferase</keyword>
<comment type="catalytic activity">
    <reaction evidence="9">
        <text>L-seryl-[protein] + ATP = O-phospho-L-seryl-[protein] + ADP + H(+)</text>
        <dbReference type="Rhea" id="RHEA:17989"/>
        <dbReference type="Rhea" id="RHEA-COMP:9863"/>
        <dbReference type="Rhea" id="RHEA-COMP:11604"/>
        <dbReference type="ChEBI" id="CHEBI:15378"/>
        <dbReference type="ChEBI" id="CHEBI:29999"/>
        <dbReference type="ChEBI" id="CHEBI:30616"/>
        <dbReference type="ChEBI" id="CHEBI:83421"/>
        <dbReference type="ChEBI" id="CHEBI:456216"/>
        <dbReference type="EC" id="2.7.11.1"/>
    </reaction>
</comment>
<evidence type="ECO:0000259" key="14">
    <source>
        <dbReference type="PROSITE" id="PS50011"/>
    </source>
</evidence>
<dbReference type="SUPFAM" id="SSF56112">
    <property type="entry name" value="Protein kinase-like (PK-like)"/>
    <property type="match status" value="1"/>
</dbReference>
<dbReference type="EC" id="2.7.11.1" evidence="9"/>
<keyword evidence="4" id="KW-0597">Phosphoprotein</keyword>
<dbReference type="InterPro" id="IPR011009">
    <property type="entry name" value="Kinase-like_dom_sf"/>
</dbReference>
<dbReference type="InterPro" id="IPR001180">
    <property type="entry name" value="CNH_dom"/>
</dbReference>
<dbReference type="KEGG" id="snh:120030616"/>
<keyword evidence="3 9" id="KW-0723">Serine/threonine-protein kinase</keyword>
<feature type="region of interest" description="Disordered" evidence="13">
    <location>
        <begin position="472"/>
        <end position="499"/>
    </location>
</feature>
<dbReference type="InterPro" id="IPR021160">
    <property type="entry name" value="MAPKKKK"/>
</dbReference>
<evidence type="ECO:0000256" key="10">
    <source>
        <dbReference type="PIRSR" id="PIRSR038172-1"/>
    </source>
</evidence>
<dbReference type="CDD" id="cd06613">
    <property type="entry name" value="STKc_MAP4K3_like"/>
    <property type="match status" value="1"/>
</dbReference>
<sequence>MSAGMDTTIGVSFLDPLNDYELIHRIGSGTYGDVFKARNIKSSAMAAIKIVKLDPGDDITSIQQEITMMKECKHKNIVAYFGSYHRNTKLWICMEYCGGGSLQDIYHVTGPLKEKQIAYICRETLQGLYHLHETSKMHRDIKGANILITKRGDVKLADFGVAAEISASVAKRKSFIGTPYWMAPEVAAVEKKGGYNHLCDIWAVGITAIELAELQPPMFDLHPMRALMLMSKSSFQPPRLKDKTKWSAGFQSFVKMSLIKNPRKRPSSETLLQHPFVTQLLTRNLIIELLDMANNPDLHSTHGMDDNDLENVEAAPDKIQSAGKHLPVERTLSEEQFDQMKFGPPLRKVTEPYPDMQSSYEDDWDLSEDETESPSLLECVEEALQLRSLTIKRVPSTDGGKGGRKSGLFSPSTASLPAIGSFCPTLEDKDLALRPSSTLGPDSTPSNSMSVLARCSATQDISRQWCSDPSVSEGSAVQAEKKTGGVASPSRETSLSPEWSTLRRKTEDSRADCHGLPPTPQVHMGACFSKVFNGCPLKIHCAVTWILPKTRDQYLILGAEEGVYTLNLNELHEDTLEKLLPQRCAWLYVMNNVLMSVSGKSSQLYSHSLMSLFEQRGHKQQKQSLSLSTNRLTERINPSRKYAVTVKIPDTKSCRRCSVARNPYTDSTFLCGAVPSGLVLLLWYDPMQKFMQLKHIDIRLPDPLPIFELLVLVTDEFPQLCVGVRDCTAEKEKPPTNQQLKFDIVELNGTPNSSPESMPVGAGPGAVQATQLDRDTVLIALEKTVKIVTLQGLPSKELAFELVFDFPIETLICLQDSVLAFWKHGLKGRSLHTNEVTQEITDESRVFRVLGTNRDIVLQSTPTEDPSAMSNLYILTGHESSY</sequence>
<proteinExistence type="inferred from homology"/>
<evidence type="ECO:0000256" key="12">
    <source>
        <dbReference type="PROSITE-ProRule" id="PRU10141"/>
    </source>
</evidence>
<comment type="function">
    <text evidence="9">Serine/threonine kinase that plays a role in the response to environmental stress. Appears to act upstream of the JUN N-terminal pathway.</text>
</comment>
<feature type="active site" description="Proton acceptor" evidence="10">
    <location>
        <position position="140"/>
    </location>
</feature>
<dbReference type="GeneID" id="120030616"/>
<evidence type="ECO:0000256" key="2">
    <source>
        <dbReference type="ARBA" id="ARBA00008874"/>
    </source>
</evidence>